<evidence type="ECO:0000256" key="2">
    <source>
        <dbReference type="ARBA" id="ARBA00012513"/>
    </source>
</evidence>
<dbReference type="GO" id="GO:0004674">
    <property type="term" value="F:protein serine/threonine kinase activity"/>
    <property type="evidence" value="ECO:0007669"/>
    <property type="project" value="UniProtKB-EC"/>
</dbReference>
<name>A0A7L1NTW0_RHICY</name>
<dbReference type="PROSITE" id="PS50011">
    <property type="entry name" value="PROTEIN_KINASE_DOM"/>
    <property type="match status" value="1"/>
</dbReference>
<evidence type="ECO:0000259" key="5">
    <source>
        <dbReference type="PROSITE" id="PS50011"/>
    </source>
</evidence>
<dbReference type="Gene3D" id="1.10.510.10">
    <property type="entry name" value="Transferase(Phosphotransferase) domain 1"/>
    <property type="match status" value="1"/>
</dbReference>
<evidence type="ECO:0000256" key="3">
    <source>
        <dbReference type="ARBA" id="ARBA00022741"/>
    </source>
</evidence>
<keyword evidence="6" id="KW-0808">Transferase</keyword>
<feature type="non-terminal residue" evidence="6">
    <location>
        <position position="163"/>
    </location>
</feature>
<dbReference type="PANTHER" id="PTHR45832">
    <property type="entry name" value="SERINE/THREONINE-PROTEIN KINASE SAMKA-RELATED-RELATED"/>
    <property type="match status" value="1"/>
</dbReference>
<evidence type="ECO:0000313" key="7">
    <source>
        <dbReference type="Proteomes" id="UP000565785"/>
    </source>
</evidence>
<dbReference type="InterPro" id="IPR000719">
    <property type="entry name" value="Prot_kinase_dom"/>
</dbReference>
<dbReference type="InterPro" id="IPR011009">
    <property type="entry name" value="Kinase-like_dom_sf"/>
</dbReference>
<dbReference type="Proteomes" id="UP000565785">
    <property type="component" value="Unassembled WGS sequence"/>
</dbReference>
<proteinExistence type="inferred from homology"/>
<keyword evidence="7" id="KW-1185">Reference proteome</keyword>
<evidence type="ECO:0000256" key="4">
    <source>
        <dbReference type="ARBA" id="ARBA00022840"/>
    </source>
</evidence>
<feature type="domain" description="Protein kinase" evidence="5">
    <location>
        <begin position="1"/>
        <end position="150"/>
    </location>
</feature>
<keyword evidence="6" id="KW-0418">Kinase</keyword>
<dbReference type="EC" id="2.7.11.1" evidence="2"/>
<dbReference type="PANTHER" id="PTHR45832:SF22">
    <property type="entry name" value="SERINE_THREONINE-PROTEIN KINASE SAMKA-RELATED"/>
    <property type="match status" value="1"/>
</dbReference>
<keyword evidence="3" id="KW-0547">Nucleotide-binding</keyword>
<protein>
    <recommendedName>
        <fullName evidence="2">non-specific serine/threonine protein kinase</fullName>
        <ecNumber evidence="2">2.7.11.1</ecNumber>
    </recommendedName>
</protein>
<evidence type="ECO:0000313" key="6">
    <source>
        <dbReference type="EMBL" id="NXO02314.1"/>
    </source>
</evidence>
<comment type="similarity">
    <text evidence="1">Belongs to the protein kinase superfamily. STE Ser/Thr protein kinase family. STE20 subfamily.</text>
</comment>
<reference evidence="6 7" key="1">
    <citation type="submission" date="2019-09" db="EMBL/GenBank/DDBJ databases">
        <title>Bird 10,000 Genomes (B10K) Project - Family phase.</title>
        <authorList>
            <person name="Zhang G."/>
        </authorList>
    </citation>
    <scope>NUCLEOTIDE SEQUENCE [LARGE SCALE GENOMIC DNA]</scope>
    <source>
        <strain evidence="6">B10K-DU-002-35</strain>
        <tissue evidence="6">Muscle</tissue>
    </source>
</reference>
<dbReference type="GO" id="GO:0005524">
    <property type="term" value="F:ATP binding"/>
    <property type="evidence" value="ECO:0007669"/>
    <property type="project" value="UniProtKB-KW"/>
</dbReference>
<feature type="non-terminal residue" evidence="6">
    <location>
        <position position="1"/>
    </location>
</feature>
<evidence type="ECO:0000256" key="1">
    <source>
        <dbReference type="ARBA" id="ARBA00008874"/>
    </source>
</evidence>
<dbReference type="InterPro" id="IPR051931">
    <property type="entry name" value="PAK3-like"/>
</dbReference>
<accession>A0A7L1NTW0</accession>
<sequence>QCLQAVHFLHAHGVVHRDIKSLNVLLSANGSVKLSDFGLSAVIPAGQSTLTDVVGTIHWMAPELLRGTRYGPKVDVWALGITAIEMLEGWPPYSEESPDEARELILSGGTPKLQEPRQWSALLRDFLHCCLEVKADRRWSAQELLQHPFLQSAKPLCSLALLI</sequence>
<dbReference type="InterPro" id="IPR008271">
    <property type="entry name" value="Ser/Thr_kinase_AS"/>
</dbReference>
<dbReference type="OrthoDB" id="2914378at2759"/>
<dbReference type="AlphaFoldDB" id="A0A7L1NTW0"/>
<comment type="caution">
    <text evidence="6">The sequence shown here is derived from an EMBL/GenBank/DDBJ whole genome shotgun (WGS) entry which is preliminary data.</text>
</comment>
<dbReference type="Pfam" id="PF00069">
    <property type="entry name" value="Pkinase"/>
    <property type="match status" value="1"/>
</dbReference>
<dbReference type="SMART" id="SM00220">
    <property type="entry name" value="S_TKc"/>
    <property type="match status" value="1"/>
</dbReference>
<dbReference type="PROSITE" id="PS00108">
    <property type="entry name" value="PROTEIN_KINASE_ST"/>
    <property type="match status" value="1"/>
</dbReference>
<dbReference type="SUPFAM" id="SSF56112">
    <property type="entry name" value="Protein kinase-like (PK-like)"/>
    <property type="match status" value="1"/>
</dbReference>
<organism evidence="6 7">
    <name type="scientific">Rhinopomastus cyanomelas</name>
    <name type="common">Common scimitarbill</name>
    <dbReference type="NCBI Taxonomy" id="113115"/>
    <lineage>
        <taxon>Eukaryota</taxon>
        <taxon>Metazoa</taxon>
        <taxon>Chordata</taxon>
        <taxon>Craniata</taxon>
        <taxon>Vertebrata</taxon>
        <taxon>Euteleostomi</taxon>
        <taxon>Archelosauria</taxon>
        <taxon>Archosauria</taxon>
        <taxon>Dinosauria</taxon>
        <taxon>Saurischia</taxon>
        <taxon>Theropoda</taxon>
        <taxon>Coelurosauria</taxon>
        <taxon>Aves</taxon>
        <taxon>Neognathae</taxon>
        <taxon>Neoaves</taxon>
        <taxon>Telluraves</taxon>
        <taxon>Coraciimorphae</taxon>
        <taxon>Bucerotiformes</taxon>
        <taxon>Rhinopomastidae</taxon>
        <taxon>Rhinopomastus</taxon>
    </lineage>
</organism>
<dbReference type="EMBL" id="VXBP01008465">
    <property type="protein sequence ID" value="NXO02314.1"/>
    <property type="molecule type" value="Genomic_DNA"/>
</dbReference>
<gene>
    <name evidence="6" type="primary">Pak3_5</name>
    <name evidence="6" type="ORF">RHICYA_R04643</name>
</gene>
<keyword evidence="4" id="KW-0067">ATP-binding</keyword>